<evidence type="ECO:0000256" key="4">
    <source>
        <dbReference type="ARBA" id="ARBA00022840"/>
    </source>
</evidence>
<dbReference type="Gene3D" id="3.40.50.620">
    <property type="entry name" value="HUPs"/>
    <property type="match status" value="1"/>
</dbReference>
<keyword evidence="4 5" id="KW-0067">ATP-binding</keyword>
<dbReference type="STRING" id="3469.A0A4Y7K8L2"/>
<dbReference type="GO" id="GO:0005524">
    <property type="term" value="F:ATP binding"/>
    <property type="evidence" value="ECO:0007669"/>
    <property type="project" value="UniProtKB-UniRule"/>
</dbReference>
<dbReference type="InterPro" id="IPR008271">
    <property type="entry name" value="Ser/Thr_kinase_AS"/>
</dbReference>
<dbReference type="AlphaFoldDB" id="A0A4Y7K8L2"/>
<dbReference type="InterPro" id="IPR046958">
    <property type="entry name" value="RBK1/2/STUNTED"/>
</dbReference>
<reference evidence="8 9" key="1">
    <citation type="journal article" date="2018" name="Science">
        <title>The opium poppy genome and morphinan production.</title>
        <authorList>
            <person name="Guo L."/>
            <person name="Winzer T."/>
            <person name="Yang X."/>
            <person name="Li Y."/>
            <person name="Ning Z."/>
            <person name="He Z."/>
            <person name="Teodor R."/>
            <person name="Lu Y."/>
            <person name="Bowser T.A."/>
            <person name="Graham I.A."/>
            <person name="Ye K."/>
        </authorList>
    </citation>
    <scope>NUCLEOTIDE SEQUENCE [LARGE SCALE GENOMIC DNA]</scope>
    <source>
        <strain evidence="9">cv. HN1</strain>
        <tissue evidence="8">Leaves</tissue>
    </source>
</reference>
<dbReference type="Gene3D" id="1.10.510.10">
    <property type="entry name" value="Transferase(Phosphotransferase) domain 1"/>
    <property type="match status" value="1"/>
</dbReference>
<evidence type="ECO:0000256" key="2">
    <source>
        <dbReference type="ARBA" id="ARBA00022741"/>
    </source>
</evidence>
<dbReference type="InterPro" id="IPR011009">
    <property type="entry name" value="Kinase-like_dom_sf"/>
</dbReference>
<sequence length="632" mass="70477">MISPNPTKILIGISLNADVSKQLLSLAIQLAARPDDTIVAFHALVAANKKSSKKVESTKKISNRTKLRLTRAFIISILGEYTEVCQSKQVHLEAKVGTSTSVVKGLIDEATSMRATFLIVGGGSNNQNPLSYRNALEISKSCLEHAPEGCSVLSIRRAQRSLELETEVPPIHEFRRSSSRWSLRRHFGTKSITINQNEAKFPTESIWEKPSPRAVLDGPEQEITSEIEEDDSSLGYSSISGSPPLSQTSRGRSNIWKNLTSFRHILSFRRPSFDGSKSCSHRENQPPSSSKCFSYDEISNATNDFHPGFLKLKMDFWLPTMTDNMVGQGGYSEVYKGDLKDGRTIAVKRLSKDNTNEIKQKEFLIELGVLGHVNHPNTIHLIGCCIENGLHLVFNFSPNGSLESALHGGSCDILDWPVRRKIAVGAARGLHYLHKGCKHRIIHRDIKASNVLLGSNFEPQISDFGLAKWLPKDWNHYSAIPVEGTFGYLAPEYFMHGIVDEKTDVFAFGILLLEIITGRMPVDSSKKNLLAWARPLIESEDIAVLADPKLDGNYDVDQMYKLVLIASYCVRRSSLWRPSMDEVFQLLMDDEVQSGVVKSWGMSDYVVDEVDDSSSIDIDKLFPANQSFLDDC</sequence>
<dbReference type="InterPro" id="IPR017441">
    <property type="entry name" value="Protein_kinase_ATP_BS"/>
</dbReference>
<evidence type="ECO:0000256" key="3">
    <source>
        <dbReference type="ARBA" id="ARBA00022777"/>
    </source>
</evidence>
<dbReference type="Proteomes" id="UP000316621">
    <property type="component" value="Chromosome 7"/>
</dbReference>
<keyword evidence="2 5" id="KW-0547">Nucleotide-binding</keyword>
<name>A0A4Y7K8L2_PAPSO</name>
<gene>
    <name evidence="8" type="ORF">C5167_032803</name>
</gene>
<feature type="region of interest" description="Disordered" evidence="6">
    <location>
        <begin position="225"/>
        <end position="251"/>
    </location>
</feature>
<keyword evidence="3" id="KW-0418">Kinase</keyword>
<dbReference type="PROSITE" id="PS50011">
    <property type="entry name" value="PROTEIN_KINASE_DOM"/>
    <property type="match status" value="1"/>
</dbReference>
<dbReference type="Gramene" id="RZC69673">
    <property type="protein sequence ID" value="RZC69673"/>
    <property type="gene ID" value="C5167_032803"/>
</dbReference>
<protein>
    <recommendedName>
        <fullName evidence="7">Protein kinase domain-containing protein</fullName>
    </recommendedName>
</protein>
<dbReference type="PANTHER" id="PTHR47987">
    <property type="entry name" value="OS08G0249100 PROTEIN"/>
    <property type="match status" value="1"/>
</dbReference>
<dbReference type="CDD" id="cd14066">
    <property type="entry name" value="STKc_IRAK"/>
    <property type="match status" value="1"/>
</dbReference>
<evidence type="ECO:0000256" key="1">
    <source>
        <dbReference type="ARBA" id="ARBA00022679"/>
    </source>
</evidence>
<dbReference type="Pfam" id="PF00069">
    <property type="entry name" value="Pkinase"/>
    <property type="match status" value="1"/>
</dbReference>
<proteinExistence type="predicted"/>
<dbReference type="PROSITE" id="PS00108">
    <property type="entry name" value="PROTEIN_KINASE_ST"/>
    <property type="match status" value="1"/>
</dbReference>
<dbReference type="EMBL" id="CM010721">
    <property type="protein sequence ID" value="RZC69673.1"/>
    <property type="molecule type" value="Genomic_DNA"/>
</dbReference>
<dbReference type="GO" id="GO:0004672">
    <property type="term" value="F:protein kinase activity"/>
    <property type="evidence" value="ECO:0007669"/>
    <property type="project" value="InterPro"/>
</dbReference>
<keyword evidence="1" id="KW-0808">Transferase</keyword>
<evidence type="ECO:0000256" key="5">
    <source>
        <dbReference type="PROSITE-ProRule" id="PRU10141"/>
    </source>
</evidence>
<dbReference type="SUPFAM" id="SSF56112">
    <property type="entry name" value="Protein kinase-like (PK-like)"/>
    <property type="match status" value="1"/>
</dbReference>
<dbReference type="OMA" id="EVANYCY"/>
<dbReference type="PROSITE" id="PS00107">
    <property type="entry name" value="PROTEIN_KINASE_ATP"/>
    <property type="match status" value="1"/>
</dbReference>
<evidence type="ECO:0000259" key="7">
    <source>
        <dbReference type="PROSITE" id="PS50011"/>
    </source>
</evidence>
<dbReference type="InterPro" id="IPR014729">
    <property type="entry name" value="Rossmann-like_a/b/a_fold"/>
</dbReference>
<dbReference type="PANTHER" id="PTHR47987:SF3">
    <property type="entry name" value="OS08G0249100 PROTEIN"/>
    <property type="match status" value="1"/>
</dbReference>
<evidence type="ECO:0000256" key="6">
    <source>
        <dbReference type="SAM" id="MobiDB-lite"/>
    </source>
</evidence>
<keyword evidence="9" id="KW-1185">Reference proteome</keyword>
<dbReference type="SMART" id="SM00220">
    <property type="entry name" value="S_TKc"/>
    <property type="match status" value="1"/>
</dbReference>
<dbReference type="CDD" id="cd00293">
    <property type="entry name" value="USP-like"/>
    <property type="match status" value="1"/>
</dbReference>
<evidence type="ECO:0000313" key="8">
    <source>
        <dbReference type="EMBL" id="RZC69673.1"/>
    </source>
</evidence>
<dbReference type="InterPro" id="IPR000719">
    <property type="entry name" value="Prot_kinase_dom"/>
</dbReference>
<accession>A0A4Y7K8L2</accession>
<feature type="compositionally biased region" description="Low complexity" evidence="6">
    <location>
        <begin position="233"/>
        <end position="246"/>
    </location>
</feature>
<dbReference type="FunFam" id="1.10.510.10:FF:000412">
    <property type="entry name" value="Probable receptor-like serine/threonine-protein kinase At5g57670"/>
    <property type="match status" value="1"/>
</dbReference>
<feature type="binding site" evidence="5">
    <location>
        <position position="348"/>
    </location>
    <ligand>
        <name>ATP</name>
        <dbReference type="ChEBI" id="CHEBI:30616"/>
    </ligand>
</feature>
<organism evidence="8 9">
    <name type="scientific">Papaver somniferum</name>
    <name type="common">Opium poppy</name>
    <dbReference type="NCBI Taxonomy" id="3469"/>
    <lineage>
        <taxon>Eukaryota</taxon>
        <taxon>Viridiplantae</taxon>
        <taxon>Streptophyta</taxon>
        <taxon>Embryophyta</taxon>
        <taxon>Tracheophyta</taxon>
        <taxon>Spermatophyta</taxon>
        <taxon>Magnoliopsida</taxon>
        <taxon>Ranunculales</taxon>
        <taxon>Papaveraceae</taxon>
        <taxon>Papaveroideae</taxon>
        <taxon>Papaver</taxon>
    </lineage>
</organism>
<evidence type="ECO:0000313" key="9">
    <source>
        <dbReference type="Proteomes" id="UP000316621"/>
    </source>
</evidence>
<feature type="domain" description="Protein kinase" evidence="7">
    <location>
        <begin position="320"/>
        <end position="592"/>
    </location>
</feature>
<dbReference type="Gene3D" id="3.30.200.20">
    <property type="entry name" value="Phosphorylase Kinase, domain 1"/>
    <property type="match status" value="1"/>
</dbReference>